<dbReference type="InterPro" id="IPR018389">
    <property type="entry name" value="DctP_fam"/>
</dbReference>
<organism evidence="2">
    <name type="scientific">marine metagenome</name>
    <dbReference type="NCBI Taxonomy" id="408172"/>
    <lineage>
        <taxon>unclassified sequences</taxon>
        <taxon>metagenomes</taxon>
        <taxon>ecological metagenomes</taxon>
    </lineage>
</organism>
<protein>
    <submittedName>
        <fullName evidence="2">Uncharacterized protein</fullName>
    </submittedName>
</protein>
<accession>A0A381UQ52</accession>
<reference evidence="2" key="1">
    <citation type="submission" date="2018-05" db="EMBL/GenBank/DDBJ databases">
        <authorList>
            <person name="Lanie J.A."/>
            <person name="Ng W.-L."/>
            <person name="Kazmierczak K.M."/>
            <person name="Andrzejewski T.M."/>
            <person name="Davidsen T.M."/>
            <person name="Wayne K.J."/>
            <person name="Tettelin H."/>
            <person name="Glass J.I."/>
            <person name="Rusch D."/>
            <person name="Podicherti R."/>
            <person name="Tsui H.-C.T."/>
            <person name="Winkler M.E."/>
        </authorList>
    </citation>
    <scope>NUCLEOTIDE SEQUENCE</scope>
</reference>
<dbReference type="AlphaFoldDB" id="A0A381UQ52"/>
<proteinExistence type="predicted"/>
<dbReference type="NCBIfam" id="NF037995">
    <property type="entry name" value="TRAP_S1"/>
    <property type="match status" value="1"/>
</dbReference>
<dbReference type="CDD" id="cd13603">
    <property type="entry name" value="PBP2_TRAP_Siap_TeaA_like"/>
    <property type="match status" value="1"/>
</dbReference>
<dbReference type="PANTHER" id="PTHR33376:SF5">
    <property type="entry name" value="EXTRACYTOPLASMIC SOLUTE RECEPTOR PROTEIN"/>
    <property type="match status" value="1"/>
</dbReference>
<evidence type="ECO:0000256" key="1">
    <source>
        <dbReference type="ARBA" id="ARBA00022729"/>
    </source>
</evidence>
<name>A0A381UQ52_9ZZZZ</name>
<sequence>MLVHQFYANMQFRLYTIVFLMLLVLSCDSSNESDVIEMTVAGTAIPNTVGEEHFLNFKKEVDAQSEGTLKLKMLVHGQLGSEENLVSGLRRNRVHFANLSAIITSTLIPETALLYAPYLFDNEEEADFVYDNYLTQIFTELLAAKGLQFISWSEIGFHNVYGKEPILLPEDAKGKRYRVSASLSSRYFAEAIEADLIPMGYAEIVQSLQTGLIEAGDNSVALYAKRGIDQEAPYYTLTRHSLGMSIMVARKVWWDELTARQQQLIKDAWPGTTILRQSLRAEVASDLANAVSLGIVVHELSDSNRELWKQATQGQAERLADEIGGRAREVLNLIAEGKKQFQMALN</sequence>
<evidence type="ECO:0000313" key="2">
    <source>
        <dbReference type="EMBL" id="SVA30276.1"/>
    </source>
</evidence>
<dbReference type="InterPro" id="IPR038404">
    <property type="entry name" value="TRAP_DctP_sf"/>
</dbReference>
<dbReference type="EMBL" id="UINC01006898">
    <property type="protein sequence ID" value="SVA30276.1"/>
    <property type="molecule type" value="Genomic_DNA"/>
</dbReference>
<gene>
    <name evidence="2" type="ORF">METZ01_LOCUS83130</name>
</gene>
<dbReference type="PANTHER" id="PTHR33376">
    <property type="match status" value="1"/>
</dbReference>
<keyword evidence="1" id="KW-0732">Signal</keyword>
<dbReference type="Pfam" id="PF03480">
    <property type="entry name" value="DctP"/>
    <property type="match status" value="1"/>
</dbReference>
<dbReference type="Gene3D" id="3.40.190.170">
    <property type="entry name" value="Bacterial extracellular solute-binding protein, family 7"/>
    <property type="match status" value="1"/>
</dbReference>
<dbReference type="GO" id="GO:0055085">
    <property type="term" value="P:transmembrane transport"/>
    <property type="evidence" value="ECO:0007669"/>
    <property type="project" value="InterPro"/>
</dbReference>